<protein>
    <recommendedName>
        <fullName evidence="2">TNase-like domain-containing protein</fullName>
    </recommendedName>
</protein>
<dbReference type="InterPro" id="IPR016071">
    <property type="entry name" value="Staphylococal_nuclease_OB-fold"/>
</dbReference>
<dbReference type="SUPFAM" id="SSF50199">
    <property type="entry name" value="Staphylococcal nuclease"/>
    <property type="match status" value="1"/>
</dbReference>
<reference evidence="3 4" key="1">
    <citation type="submission" date="2019-06" db="EMBL/GenBank/DDBJ databases">
        <title>Mycoplasma nasistruthionis sp. nov. str Ms03.</title>
        <authorList>
            <person name="Botes A."/>
        </authorList>
    </citation>
    <scope>NUCLEOTIDE SEQUENCE [LARGE SCALE GENOMIC DNA]</scope>
    <source>
        <strain evidence="3 4">Ms03</strain>
    </source>
</reference>
<name>A0A4Y6I5G9_9MOLU</name>
<keyword evidence="1" id="KW-0732">Signal</keyword>
<dbReference type="EMBL" id="CP041147">
    <property type="protein sequence ID" value="QDF64773.1"/>
    <property type="molecule type" value="Genomic_DNA"/>
</dbReference>
<dbReference type="Proteomes" id="UP000315201">
    <property type="component" value="Chromosome"/>
</dbReference>
<evidence type="ECO:0000259" key="2">
    <source>
        <dbReference type="PROSITE" id="PS50830"/>
    </source>
</evidence>
<feature type="signal peptide" evidence="1">
    <location>
        <begin position="1"/>
        <end position="27"/>
    </location>
</feature>
<dbReference type="RefSeq" id="WP_208664838.1">
    <property type="nucleotide sequence ID" value="NZ_CP041147.1"/>
</dbReference>
<keyword evidence="4" id="KW-1185">Reference proteome</keyword>
<gene>
    <name evidence="3" type="ORF">FIV53_00340</name>
</gene>
<dbReference type="Gene3D" id="2.40.50.90">
    <property type="match status" value="1"/>
</dbReference>
<accession>A0A4Y6I5G9</accession>
<sequence>MFKKTKFLFPLITIGSLAGLTSIVASCDDTNNYKTFDFKFDGDLVLKADRNSLQFNILPADKLSDFLNSKFNKAINDLKSEIAEYFTSQYEPEIKYSGTNEFLIPSASKFSDYPKSIKVNVQTKSSKFTFDFKFESIDQNLELGKLGEKGQSAEQQKAAAKIASIKVSNNFGYIAYYQGLNRDNKKVELPVNLFSSAINKVVDSSINPTLSNYQVVVDPSIYKTLNIDWEAPINKNLSFKAKVLSASDGDTFTIEAKESKIIAGQQITKGETYKIRLAGIDTPEKAVGSGKNVVAAAPFEYSFALLASKFGEKVLTNKEVIVGFVEGKDAYERITADIFFGDNFQHSYNTEIVRAGYTLPLAKQTYNPEGTQQVGSYEAVIYPEIAKAMAEAKQNKRGFFHYFENSSQVARFIYLIKPNTSYIPFEKLVENK</sequence>
<evidence type="ECO:0000313" key="3">
    <source>
        <dbReference type="EMBL" id="QDF64773.1"/>
    </source>
</evidence>
<dbReference type="PROSITE" id="PS50830">
    <property type="entry name" value="TNASE_3"/>
    <property type="match status" value="1"/>
</dbReference>
<feature type="chain" id="PRO_5021385626" description="TNase-like domain-containing protein" evidence="1">
    <location>
        <begin position="28"/>
        <end position="432"/>
    </location>
</feature>
<dbReference type="AlphaFoldDB" id="A0A4Y6I5G9"/>
<proteinExistence type="predicted"/>
<dbReference type="InterPro" id="IPR035437">
    <property type="entry name" value="SNase_OB-fold_sf"/>
</dbReference>
<dbReference type="SMART" id="SM00318">
    <property type="entry name" value="SNc"/>
    <property type="match status" value="1"/>
</dbReference>
<evidence type="ECO:0000256" key="1">
    <source>
        <dbReference type="SAM" id="SignalP"/>
    </source>
</evidence>
<dbReference type="PROSITE" id="PS51257">
    <property type="entry name" value="PROKAR_LIPOPROTEIN"/>
    <property type="match status" value="1"/>
</dbReference>
<evidence type="ECO:0000313" key="4">
    <source>
        <dbReference type="Proteomes" id="UP000315201"/>
    </source>
</evidence>
<feature type="domain" description="TNase-like" evidence="2">
    <location>
        <begin position="237"/>
        <end position="402"/>
    </location>
</feature>
<organism evidence="3 4">
    <name type="scientific">Mycoplasma nasistruthionis</name>
    <dbReference type="NCBI Taxonomy" id="353852"/>
    <lineage>
        <taxon>Bacteria</taxon>
        <taxon>Bacillati</taxon>
        <taxon>Mycoplasmatota</taxon>
        <taxon>Mollicutes</taxon>
        <taxon>Mycoplasmataceae</taxon>
        <taxon>Mycoplasma</taxon>
    </lineage>
</organism>
<dbReference type="Pfam" id="PF00565">
    <property type="entry name" value="SNase"/>
    <property type="match status" value="1"/>
</dbReference>